<dbReference type="Proteomes" id="UP000325003">
    <property type="component" value="Unassembled WGS sequence"/>
</dbReference>
<comment type="caution">
    <text evidence="6">The sequence shown here is derived from an EMBL/GenBank/DDBJ whole genome shotgun (WGS) entry which is preliminary data.</text>
</comment>
<evidence type="ECO:0000256" key="2">
    <source>
        <dbReference type="ARBA" id="ARBA00005102"/>
    </source>
</evidence>
<reference evidence="6 7" key="1">
    <citation type="submission" date="2019-09" db="EMBL/GenBank/DDBJ databases">
        <title>Nocardioides panacisoli sp. nov., isolated from the soil of a ginseng field.</title>
        <authorList>
            <person name="Cho C."/>
        </authorList>
    </citation>
    <scope>NUCLEOTIDE SEQUENCE [LARGE SCALE GENOMIC DNA]</scope>
    <source>
        <strain evidence="6 7">BN130099</strain>
    </source>
</reference>
<keyword evidence="7" id="KW-1185">Reference proteome</keyword>
<dbReference type="EMBL" id="VUJV01000002">
    <property type="protein sequence ID" value="KAA1420284.1"/>
    <property type="molecule type" value="Genomic_DNA"/>
</dbReference>
<dbReference type="Pfam" id="PF13523">
    <property type="entry name" value="Acetyltransf_8"/>
    <property type="match status" value="1"/>
</dbReference>
<evidence type="ECO:0000256" key="3">
    <source>
        <dbReference type="ARBA" id="ARBA00020586"/>
    </source>
</evidence>
<accession>A0A5B1LIR7</accession>
<dbReference type="GO" id="GO:0019290">
    <property type="term" value="P:siderophore biosynthetic process"/>
    <property type="evidence" value="ECO:0007669"/>
    <property type="project" value="InterPro"/>
</dbReference>
<protein>
    <recommendedName>
        <fullName evidence="3">Lysine N-acyltransferase MbtK</fullName>
    </recommendedName>
    <alternativeName>
        <fullName evidence="4">Mycobactin synthase protein K</fullName>
    </alternativeName>
</protein>
<organism evidence="6 7">
    <name type="scientific">Nocardioides humilatus</name>
    <dbReference type="NCBI Taxonomy" id="2607660"/>
    <lineage>
        <taxon>Bacteria</taxon>
        <taxon>Bacillati</taxon>
        <taxon>Actinomycetota</taxon>
        <taxon>Actinomycetes</taxon>
        <taxon>Propionibacteriales</taxon>
        <taxon>Nocardioidaceae</taxon>
        <taxon>Nocardioides</taxon>
    </lineage>
</organism>
<evidence type="ECO:0000313" key="6">
    <source>
        <dbReference type="EMBL" id="KAA1420284.1"/>
    </source>
</evidence>
<dbReference type="RefSeq" id="WP_149727709.1">
    <property type="nucleotide sequence ID" value="NZ_VUJV01000002.1"/>
</dbReference>
<evidence type="ECO:0000256" key="4">
    <source>
        <dbReference type="ARBA" id="ARBA00031122"/>
    </source>
</evidence>
<dbReference type="GO" id="GO:0016410">
    <property type="term" value="F:N-acyltransferase activity"/>
    <property type="evidence" value="ECO:0007669"/>
    <property type="project" value="TreeGrafter"/>
</dbReference>
<comment type="function">
    <text evidence="1">Acyltransferase required for the direct transfer of medium- to long-chain fatty acyl moieties from a carrier protein (MbtL) on to the epsilon-amino group of lysine residue in the mycobactin core.</text>
</comment>
<dbReference type="SUPFAM" id="SSF55729">
    <property type="entry name" value="Acyl-CoA N-acyltransferases (Nat)"/>
    <property type="match status" value="1"/>
</dbReference>
<reference evidence="6 7" key="2">
    <citation type="submission" date="2019-09" db="EMBL/GenBank/DDBJ databases">
        <authorList>
            <person name="Jin C."/>
        </authorList>
    </citation>
    <scope>NUCLEOTIDE SEQUENCE [LARGE SCALE GENOMIC DNA]</scope>
    <source>
        <strain evidence="6 7">BN130099</strain>
    </source>
</reference>
<evidence type="ECO:0000256" key="1">
    <source>
        <dbReference type="ARBA" id="ARBA00003818"/>
    </source>
</evidence>
<name>A0A5B1LIR7_9ACTN</name>
<comment type="pathway">
    <text evidence="2">Siderophore biosynthesis; mycobactin biosynthesis.</text>
</comment>
<proteinExistence type="predicted"/>
<feature type="domain" description="Acyltransferase MbtK/IucB-like conserved" evidence="5">
    <location>
        <begin position="6"/>
        <end position="53"/>
    </location>
</feature>
<gene>
    <name evidence="6" type="ORF">F0U44_07665</name>
</gene>
<dbReference type="PANTHER" id="PTHR31438:SF1">
    <property type="entry name" value="LYSINE N-ACYLTRANSFERASE C17G9.06C-RELATED"/>
    <property type="match status" value="1"/>
</dbReference>
<sequence>MTVTLRPLDPGADTPAIHRWVTEDRAGFWGMGNCDLARVEEIYSYIDEQEHLAAYVFEVDDTPVGVLQTYDPEVDEIGQWYDRRAGDVGVHLLLADHPARAGRTNEVIAAGLTFLSAQPGCARLVFEPDARNELSVAMMERIGAQRGPLVQMRTSLTEKPAQFFFLEVR</sequence>
<dbReference type="SMART" id="SM01006">
    <property type="entry name" value="AlcB"/>
    <property type="match status" value="1"/>
</dbReference>
<dbReference type="InterPro" id="IPR019432">
    <property type="entry name" value="Acyltransferase_MbtK/IucB-like"/>
</dbReference>
<evidence type="ECO:0000313" key="7">
    <source>
        <dbReference type="Proteomes" id="UP000325003"/>
    </source>
</evidence>
<evidence type="ECO:0000259" key="5">
    <source>
        <dbReference type="SMART" id="SM01006"/>
    </source>
</evidence>
<dbReference type="UniPathway" id="UPA00011"/>
<dbReference type="AlphaFoldDB" id="A0A5B1LIR7"/>
<keyword evidence="6" id="KW-0808">Transferase</keyword>
<dbReference type="PANTHER" id="PTHR31438">
    <property type="entry name" value="LYSINE N-ACYLTRANSFERASE C17G9.06C-RELATED"/>
    <property type="match status" value="1"/>
</dbReference>
<dbReference type="InterPro" id="IPR016181">
    <property type="entry name" value="Acyl_CoA_acyltransferase"/>
</dbReference>
<dbReference type="Gene3D" id="3.40.630.30">
    <property type="match status" value="1"/>
</dbReference>